<name>A0A0W0YU11_9GAMM</name>
<evidence type="ECO:0000313" key="3">
    <source>
        <dbReference type="EMBL" id="KTD60368.1"/>
    </source>
</evidence>
<feature type="binding site" evidence="2">
    <location>
        <position position="114"/>
    </location>
    <ligand>
        <name>Zn(2+)</name>
        <dbReference type="ChEBI" id="CHEBI:29105"/>
    </ligand>
</feature>
<dbReference type="AlphaFoldDB" id="A0A0W0YU11"/>
<organism evidence="3 4">
    <name type="scientific">Legionella sainthelensi</name>
    <dbReference type="NCBI Taxonomy" id="28087"/>
    <lineage>
        <taxon>Bacteria</taxon>
        <taxon>Pseudomonadati</taxon>
        <taxon>Pseudomonadota</taxon>
        <taxon>Gammaproteobacteria</taxon>
        <taxon>Legionellales</taxon>
        <taxon>Legionellaceae</taxon>
        <taxon>Legionella</taxon>
    </lineage>
</organism>
<keyword evidence="2" id="KW-0479">Metal-binding</keyword>
<dbReference type="PATRIC" id="fig|28087.4.peg.127"/>
<dbReference type="CDD" id="cd03378">
    <property type="entry name" value="beta_CA_cladeC"/>
    <property type="match status" value="1"/>
</dbReference>
<evidence type="ECO:0000256" key="1">
    <source>
        <dbReference type="ARBA" id="ARBA00006217"/>
    </source>
</evidence>
<feature type="binding site" evidence="2">
    <location>
        <position position="111"/>
    </location>
    <ligand>
        <name>Zn(2+)</name>
        <dbReference type="ChEBI" id="CHEBI:29105"/>
    </ligand>
</feature>
<dbReference type="SUPFAM" id="SSF53056">
    <property type="entry name" value="beta-carbonic anhydrase, cab"/>
    <property type="match status" value="1"/>
</dbReference>
<dbReference type="Gene3D" id="3.40.1050.10">
    <property type="entry name" value="Carbonic anhydrase"/>
    <property type="match status" value="1"/>
</dbReference>
<keyword evidence="3" id="KW-0456">Lyase</keyword>
<feature type="binding site" evidence="2">
    <location>
        <position position="60"/>
    </location>
    <ligand>
        <name>Zn(2+)</name>
        <dbReference type="ChEBI" id="CHEBI:29105"/>
    </ligand>
</feature>
<dbReference type="RefSeq" id="WP_027271705.1">
    <property type="nucleotide sequence ID" value="NZ_CAAAJE010000021.1"/>
</dbReference>
<comment type="cofactor">
    <cofactor evidence="2">
        <name>Zn(2+)</name>
        <dbReference type="ChEBI" id="CHEBI:29105"/>
    </cofactor>
    <text evidence="2">Binds 1 zinc ion per subunit.</text>
</comment>
<evidence type="ECO:0000313" key="4">
    <source>
        <dbReference type="Proteomes" id="UP000054621"/>
    </source>
</evidence>
<comment type="similarity">
    <text evidence="1">Belongs to the beta-class carbonic anhydrase family.</text>
</comment>
<protein>
    <submittedName>
        <fullName evidence="3">Carbonic anhydrase</fullName>
        <ecNumber evidence="3">4.2.1.1</ecNumber>
    </submittedName>
</protein>
<evidence type="ECO:0000256" key="2">
    <source>
        <dbReference type="PIRSR" id="PIRSR601765-1"/>
    </source>
</evidence>
<dbReference type="GO" id="GO:0004089">
    <property type="term" value="F:carbonate dehydratase activity"/>
    <property type="evidence" value="ECO:0007669"/>
    <property type="project" value="UniProtKB-EC"/>
</dbReference>
<comment type="caution">
    <text evidence="3">The sequence shown here is derived from an EMBL/GenBank/DDBJ whole genome shotgun (WGS) entry which is preliminary data.</text>
</comment>
<gene>
    <name evidence="3" type="ORF">Lsai_0118</name>
</gene>
<dbReference type="GO" id="GO:0008270">
    <property type="term" value="F:zinc ion binding"/>
    <property type="evidence" value="ECO:0007669"/>
    <property type="project" value="InterPro"/>
</dbReference>
<dbReference type="Proteomes" id="UP000054621">
    <property type="component" value="Unassembled WGS sequence"/>
</dbReference>
<dbReference type="EC" id="4.2.1.1" evidence="3"/>
<accession>A0A0W0YU11</accession>
<dbReference type="OrthoDB" id="9769739at2"/>
<sequence>MKTISREEQLNITPDQAIDLLQKGNQRFVQNLRYNRNLLQQVNETADGQYPFASILSCIDSRTPAELIFDQGLGDIFSIRIAGNIVNDDIIGSLEFACKVAGSKLIVVLGHTNCGAIKGACDHAELGHLTQLLHKITPAIEQETSFTQDRNGRNLPYVNEVARINVENSIKTIVNKSAILSELIAQKTIKIIGGLYDVVSGEVSFFEQ</sequence>
<dbReference type="PANTHER" id="PTHR11002">
    <property type="entry name" value="CARBONIC ANHYDRASE"/>
    <property type="match status" value="1"/>
</dbReference>
<dbReference type="InterPro" id="IPR036874">
    <property type="entry name" value="Carbonic_anhydrase_sf"/>
</dbReference>
<feature type="binding site" evidence="2">
    <location>
        <position position="58"/>
    </location>
    <ligand>
        <name>Zn(2+)</name>
        <dbReference type="ChEBI" id="CHEBI:29105"/>
    </ligand>
</feature>
<dbReference type="InterPro" id="IPR001765">
    <property type="entry name" value="Carbonic_anhydrase"/>
</dbReference>
<proteinExistence type="inferred from homology"/>
<dbReference type="EMBL" id="LNYV01000002">
    <property type="protein sequence ID" value="KTD60368.1"/>
    <property type="molecule type" value="Genomic_DNA"/>
</dbReference>
<dbReference type="SMART" id="SM00947">
    <property type="entry name" value="Pro_CA"/>
    <property type="match status" value="1"/>
</dbReference>
<reference evidence="3 4" key="1">
    <citation type="submission" date="2015-11" db="EMBL/GenBank/DDBJ databases">
        <title>Genomic analysis of 38 Legionella species identifies large and diverse effector repertoires.</title>
        <authorList>
            <person name="Burstein D."/>
            <person name="Amaro F."/>
            <person name="Zusman T."/>
            <person name="Lifshitz Z."/>
            <person name="Cohen O."/>
            <person name="Gilbert J.A."/>
            <person name="Pupko T."/>
            <person name="Shuman H.A."/>
            <person name="Segal G."/>
        </authorList>
    </citation>
    <scope>NUCLEOTIDE SEQUENCE [LARGE SCALE GENOMIC DNA]</scope>
    <source>
        <strain evidence="3 4">Mt.St.Helens-4</strain>
    </source>
</reference>
<dbReference type="NCBIfam" id="NF011765">
    <property type="entry name" value="PRK15219.1"/>
    <property type="match status" value="1"/>
</dbReference>
<dbReference type="eggNOG" id="COG0288">
    <property type="taxonomic scope" value="Bacteria"/>
</dbReference>
<keyword evidence="2" id="KW-0862">Zinc</keyword>
<dbReference type="PANTHER" id="PTHR11002:SF79">
    <property type="entry name" value="CARBONIC ANHYDRASE 2"/>
    <property type="match status" value="1"/>
</dbReference>
<dbReference type="Pfam" id="PF00484">
    <property type="entry name" value="Pro_CA"/>
    <property type="match status" value="1"/>
</dbReference>